<keyword evidence="4" id="KW-1185">Reference proteome</keyword>
<evidence type="ECO:0000256" key="1">
    <source>
        <dbReference type="SAM" id="Coils"/>
    </source>
</evidence>
<comment type="caution">
    <text evidence="3">The sequence shown here is derived from an EMBL/GenBank/DDBJ whole genome shotgun (WGS) entry which is preliminary data.</text>
</comment>
<sequence>MVGAGFEPAARSNGSGPNTHGLPLTAIGYRPSTLRCSPTFLPKRIFCVVNLGAKSTVPEAVPQNNKAWNDGNVAYDGQVNPSPGSNLLRVKQKGENGLSNSHGKVTFGFNEITDHEKDSRFQKELHHEISEKAHKRFALQNEWKKTYPHWKAYIDKRKDQLETFQRISQYRNFFNNKKYLEELNQHILELEKFLAEKEEKFKMKISKIDAEFADLDNILFKINHASSSDKIVSNGKVWVDSNLEDGPEAPLIKETNSLKKQELRIPMLSNYYSQAKYHPLSQLQLDEDTYNGVLDRKANELTRVKQKWENIAPRLDRHIKSAQKGLKAVSESKSKGGLIERNDRKKEEEYIQALESLLDELETDCLETNQDLSKVSPDPLQSDLL</sequence>
<evidence type="ECO:0000313" key="3">
    <source>
        <dbReference type="EMBL" id="KAG0145863.1"/>
    </source>
</evidence>
<reference evidence="3" key="1">
    <citation type="submission" date="2013-11" db="EMBL/GenBank/DDBJ databases">
        <title>Genome sequence of the fusiform rust pathogen reveals effectors for host alternation and coevolution with pine.</title>
        <authorList>
            <consortium name="DOE Joint Genome Institute"/>
            <person name="Smith K."/>
            <person name="Pendleton A."/>
            <person name="Kubisiak T."/>
            <person name="Anderson C."/>
            <person name="Salamov A."/>
            <person name="Aerts A."/>
            <person name="Riley R."/>
            <person name="Clum A."/>
            <person name="Lindquist E."/>
            <person name="Ence D."/>
            <person name="Campbell M."/>
            <person name="Kronenberg Z."/>
            <person name="Feau N."/>
            <person name="Dhillon B."/>
            <person name="Hamelin R."/>
            <person name="Burleigh J."/>
            <person name="Smith J."/>
            <person name="Yandell M."/>
            <person name="Nelson C."/>
            <person name="Grigoriev I."/>
            <person name="Davis J."/>
        </authorList>
    </citation>
    <scope>NUCLEOTIDE SEQUENCE</scope>
    <source>
        <strain evidence="3">G11</strain>
    </source>
</reference>
<name>A0A9P6NKT4_9BASI</name>
<evidence type="ECO:0000313" key="4">
    <source>
        <dbReference type="Proteomes" id="UP000886653"/>
    </source>
</evidence>
<gene>
    <name evidence="3" type="ORF">CROQUDRAFT_93327</name>
</gene>
<dbReference type="Proteomes" id="UP000886653">
    <property type="component" value="Unassembled WGS sequence"/>
</dbReference>
<dbReference type="AlphaFoldDB" id="A0A9P6NKT4"/>
<accession>A0A9P6NKT4</accession>
<proteinExistence type="predicted"/>
<protein>
    <submittedName>
        <fullName evidence="3">Uncharacterized protein</fullName>
    </submittedName>
</protein>
<keyword evidence="1" id="KW-0175">Coiled coil</keyword>
<evidence type="ECO:0000256" key="2">
    <source>
        <dbReference type="SAM" id="MobiDB-lite"/>
    </source>
</evidence>
<organism evidence="3 4">
    <name type="scientific">Cronartium quercuum f. sp. fusiforme G11</name>
    <dbReference type="NCBI Taxonomy" id="708437"/>
    <lineage>
        <taxon>Eukaryota</taxon>
        <taxon>Fungi</taxon>
        <taxon>Dikarya</taxon>
        <taxon>Basidiomycota</taxon>
        <taxon>Pucciniomycotina</taxon>
        <taxon>Pucciniomycetes</taxon>
        <taxon>Pucciniales</taxon>
        <taxon>Coleosporiaceae</taxon>
        <taxon>Cronartium</taxon>
    </lineage>
</organism>
<dbReference type="EMBL" id="MU167269">
    <property type="protein sequence ID" value="KAG0145863.1"/>
    <property type="molecule type" value="Genomic_DNA"/>
</dbReference>
<feature type="region of interest" description="Disordered" evidence="2">
    <location>
        <begin position="1"/>
        <end position="23"/>
    </location>
</feature>
<feature type="coiled-coil region" evidence="1">
    <location>
        <begin position="344"/>
        <end position="371"/>
    </location>
</feature>